<keyword evidence="2" id="KW-1185">Reference proteome</keyword>
<gene>
    <name evidence="1" type="ORF">ACOLOM_LOCUS6100</name>
</gene>
<organism evidence="1 2">
    <name type="scientific">Acaulospora colombiana</name>
    <dbReference type="NCBI Taxonomy" id="27376"/>
    <lineage>
        <taxon>Eukaryota</taxon>
        <taxon>Fungi</taxon>
        <taxon>Fungi incertae sedis</taxon>
        <taxon>Mucoromycota</taxon>
        <taxon>Glomeromycotina</taxon>
        <taxon>Glomeromycetes</taxon>
        <taxon>Diversisporales</taxon>
        <taxon>Acaulosporaceae</taxon>
        <taxon>Acaulospora</taxon>
    </lineage>
</organism>
<evidence type="ECO:0000313" key="2">
    <source>
        <dbReference type="Proteomes" id="UP000789525"/>
    </source>
</evidence>
<comment type="caution">
    <text evidence="1">The sequence shown here is derived from an EMBL/GenBank/DDBJ whole genome shotgun (WGS) entry which is preliminary data.</text>
</comment>
<sequence>MPKKDSSAQKVDNESSEGQQSGEGLWGKLRSVRNWKDVNDGNSTLSISQPTQGYKLWDKLLSAAAAYKAAEGDSENESEKEDWEGETHISRILREYYVKKSGDIPNWLYDSKTSSKSTERLAIASLRDNRKRLTERNENMSSRSNFSGSNEKEQSKVYSSFSNLSLQVPAINKGRENSAHDRPSNGNLNYYAQSGGQPSPDKNYDSSKYSSRGLHHSRTLNSHLLSDGITSHQRPEVGARRFDNLGIDHTRGREISTNTKEPSTSVSRARSVSPSPSSRVPPSGIYNRYREAGDVRNKNQEVQTPIGRNYRKGAF</sequence>
<dbReference type="EMBL" id="CAJVPT010012094">
    <property type="protein sequence ID" value="CAG8584819.1"/>
    <property type="molecule type" value="Genomic_DNA"/>
</dbReference>
<proteinExistence type="predicted"/>
<evidence type="ECO:0000313" key="1">
    <source>
        <dbReference type="EMBL" id="CAG8584819.1"/>
    </source>
</evidence>
<protein>
    <submittedName>
        <fullName evidence="1">36_t:CDS:1</fullName>
    </submittedName>
</protein>
<dbReference type="Proteomes" id="UP000789525">
    <property type="component" value="Unassembled WGS sequence"/>
</dbReference>
<name>A0ACA9MGR6_9GLOM</name>
<reference evidence="1" key="1">
    <citation type="submission" date="2021-06" db="EMBL/GenBank/DDBJ databases">
        <authorList>
            <person name="Kallberg Y."/>
            <person name="Tangrot J."/>
            <person name="Rosling A."/>
        </authorList>
    </citation>
    <scope>NUCLEOTIDE SEQUENCE</scope>
    <source>
        <strain evidence="1">CL356</strain>
    </source>
</reference>
<accession>A0ACA9MGR6</accession>